<dbReference type="EMBL" id="SRLO01000722">
    <property type="protein sequence ID" value="TNN47851.1"/>
    <property type="molecule type" value="Genomic_DNA"/>
</dbReference>
<proteinExistence type="predicted"/>
<protein>
    <submittedName>
        <fullName evidence="2">Uncharacterized protein</fullName>
    </submittedName>
</protein>
<feature type="compositionally biased region" description="Basic and acidic residues" evidence="1">
    <location>
        <begin position="74"/>
        <end position="84"/>
    </location>
</feature>
<feature type="compositionally biased region" description="Basic and acidic residues" evidence="1">
    <location>
        <begin position="112"/>
        <end position="122"/>
    </location>
</feature>
<evidence type="ECO:0000313" key="2">
    <source>
        <dbReference type="EMBL" id="TNN47851.1"/>
    </source>
</evidence>
<name>A0A4Z2G3H1_9TELE</name>
<feature type="compositionally biased region" description="Basic residues" evidence="1">
    <location>
        <begin position="123"/>
        <end position="133"/>
    </location>
</feature>
<dbReference type="Proteomes" id="UP000314294">
    <property type="component" value="Unassembled WGS sequence"/>
</dbReference>
<evidence type="ECO:0000256" key="1">
    <source>
        <dbReference type="SAM" id="MobiDB-lite"/>
    </source>
</evidence>
<sequence length="170" mass="17477">MAYASSNGAKERGSQRSAGGEVEAWAGPLRPALSGCGMTARSPISVRRRGVQALTHRHYANGMGKSWSITSSHSEAKEGMHSVDGRPAAPQSDADPQRPAGPPSSSPGGDANKSESDLDKLRVRPRSSLRSHRGSGVTGDAGLTARAHSAIVLEPPSAARGSSASRGDVT</sequence>
<feature type="region of interest" description="Disordered" evidence="1">
    <location>
        <begin position="1"/>
        <end position="170"/>
    </location>
</feature>
<dbReference type="AlphaFoldDB" id="A0A4Z2G3H1"/>
<keyword evidence="3" id="KW-1185">Reference proteome</keyword>
<comment type="caution">
    <text evidence="2">The sequence shown here is derived from an EMBL/GenBank/DDBJ whole genome shotgun (WGS) entry which is preliminary data.</text>
</comment>
<feature type="compositionally biased region" description="Low complexity" evidence="1">
    <location>
        <begin position="157"/>
        <end position="170"/>
    </location>
</feature>
<feature type="compositionally biased region" description="Basic residues" evidence="1">
    <location>
        <begin position="46"/>
        <end position="59"/>
    </location>
</feature>
<evidence type="ECO:0000313" key="3">
    <source>
        <dbReference type="Proteomes" id="UP000314294"/>
    </source>
</evidence>
<organism evidence="2 3">
    <name type="scientific">Liparis tanakae</name>
    <name type="common">Tanaka's snailfish</name>
    <dbReference type="NCBI Taxonomy" id="230148"/>
    <lineage>
        <taxon>Eukaryota</taxon>
        <taxon>Metazoa</taxon>
        <taxon>Chordata</taxon>
        <taxon>Craniata</taxon>
        <taxon>Vertebrata</taxon>
        <taxon>Euteleostomi</taxon>
        <taxon>Actinopterygii</taxon>
        <taxon>Neopterygii</taxon>
        <taxon>Teleostei</taxon>
        <taxon>Neoteleostei</taxon>
        <taxon>Acanthomorphata</taxon>
        <taxon>Eupercaria</taxon>
        <taxon>Perciformes</taxon>
        <taxon>Cottioidei</taxon>
        <taxon>Cottales</taxon>
        <taxon>Liparidae</taxon>
        <taxon>Liparis</taxon>
    </lineage>
</organism>
<gene>
    <name evidence="2" type="ORF">EYF80_041945</name>
</gene>
<reference evidence="2 3" key="1">
    <citation type="submission" date="2019-03" db="EMBL/GenBank/DDBJ databases">
        <title>First draft genome of Liparis tanakae, snailfish: a comprehensive survey of snailfish specific genes.</title>
        <authorList>
            <person name="Kim W."/>
            <person name="Song I."/>
            <person name="Jeong J.-H."/>
            <person name="Kim D."/>
            <person name="Kim S."/>
            <person name="Ryu S."/>
            <person name="Song J.Y."/>
            <person name="Lee S.K."/>
        </authorList>
    </citation>
    <scope>NUCLEOTIDE SEQUENCE [LARGE SCALE GENOMIC DNA]</scope>
    <source>
        <tissue evidence="2">Muscle</tissue>
    </source>
</reference>
<accession>A0A4Z2G3H1</accession>